<dbReference type="EMBL" id="MN738831">
    <property type="protein sequence ID" value="QHT38501.1"/>
    <property type="molecule type" value="Genomic_DNA"/>
</dbReference>
<protein>
    <recommendedName>
        <fullName evidence="1">RNase H type-1 domain-containing protein</fullName>
    </recommendedName>
</protein>
<dbReference type="GO" id="GO:0004523">
    <property type="term" value="F:RNA-DNA hybrid ribonuclease activity"/>
    <property type="evidence" value="ECO:0007669"/>
    <property type="project" value="InterPro"/>
</dbReference>
<dbReference type="AlphaFoldDB" id="A0A6C0FCA1"/>
<dbReference type="SUPFAM" id="SSF53098">
    <property type="entry name" value="Ribonuclease H-like"/>
    <property type="match status" value="1"/>
</dbReference>
<dbReference type="Gene3D" id="3.30.420.10">
    <property type="entry name" value="Ribonuclease H-like superfamily/Ribonuclease H"/>
    <property type="match status" value="1"/>
</dbReference>
<feature type="domain" description="RNase H type-1" evidence="1">
    <location>
        <begin position="1"/>
        <end position="138"/>
    </location>
</feature>
<dbReference type="InterPro" id="IPR036397">
    <property type="entry name" value="RNaseH_sf"/>
</dbReference>
<dbReference type="GO" id="GO:0003676">
    <property type="term" value="F:nucleic acid binding"/>
    <property type="evidence" value="ECO:0007669"/>
    <property type="project" value="InterPro"/>
</dbReference>
<accession>A0A6C0FCA1</accession>
<evidence type="ECO:0000313" key="2">
    <source>
        <dbReference type="EMBL" id="QHT38501.1"/>
    </source>
</evidence>
<dbReference type="CDD" id="cd09279">
    <property type="entry name" value="RNase_HI_like"/>
    <property type="match status" value="1"/>
</dbReference>
<dbReference type="InterPro" id="IPR002156">
    <property type="entry name" value="RNaseH_domain"/>
</dbReference>
<evidence type="ECO:0000259" key="1">
    <source>
        <dbReference type="PROSITE" id="PS50879"/>
    </source>
</evidence>
<name>A0A6C0FCA1_9ZZZZ</name>
<organism evidence="2">
    <name type="scientific">viral metagenome</name>
    <dbReference type="NCBI Taxonomy" id="1070528"/>
    <lineage>
        <taxon>unclassified sequences</taxon>
        <taxon>metagenomes</taxon>
        <taxon>organismal metagenomes</taxon>
    </lineage>
</organism>
<reference evidence="2" key="1">
    <citation type="journal article" date="2020" name="Nature">
        <title>Giant virus diversity and host interactions through global metagenomics.</title>
        <authorList>
            <person name="Schulz F."/>
            <person name="Roux S."/>
            <person name="Paez-Espino D."/>
            <person name="Jungbluth S."/>
            <person name="Walsh D.A."/>
            <person name="Denef V.J."/>
            <person name="McMahon K.D."/>
            <person name="Konstantinidis K.T."/>
            <person name="Eloe-Fadrosh E.A."/>
            <person name="Kyrpides N.C."/>
            <person name="Woyke T."/>
        </authorList>
    </citation>
    <scope>NUCLEOTIDE SEQUENCE</scope>
    <source>
        <strain evidence="2">GVMAG-S-ERX556101-89</strain>
    </source>
</reference>
<dbReference type="PANTHER" id="PTHR46387">
    <property type="entry name" value="POLYNUCLEOTIDYL TRANSFERASE, RIBONUCLEASE H-LIKE SUPERFAMILY PROTEIN"/>
    <property type="match status" value="1"/>
</dbReference>
<sequence length="140" mass="15616">MSTIKAYTDGACRGNPGPGGAGAIIFYPEITQEISEYVGRKTTNNVAEYTAVILALENIKKRGVKEDERIAIYTDSDLIVKQMHGVWKCNKPHLIELKKKAQKIITELNVGWTFVWVKGHAGNKWNEKADELANLAIDSR</sequence>
<proteinExistence type="predicted"/>
<dbReference type="PROSITE" id="PS50879">
    <property type="entry name" value="RNASE_H_1"/>
    <property type="match status" value="1"/>
</dbReference>
<dbReference type="InterPro" id="IPR012337">
    <property type="entry name" value="RNaseH-like_sf"/>
</dbReference>
<dbReference type="Pfam" id="PF00075">
    <property type="entry name" value="RNase_H"/>
    <property type="match status" value="1"/>
</dbReference>
<dbReference type="PANTHER" id="PTHR46387:SF2">
    <property type="entry name" value="RIBONUCLEASE HI"/>
    <property type="match status" value="1"/>
</dbReference>